<reference evidence="2" key="1">
    <citation type="submission" date="2020-06" db="EMBL/GenBank/DDBJ databases">
        <authorList>
            <person name="Li T."/>
            <person name="Hu X."/>
            <person name="Zhang T."/>
            <person name="Song X."/>
            <person name="Zhang H."/>
            <person name="Dai N."/>
            <person name="Sheng W."/>
            <person name="Hou X."/>
            <person name="Wei L."/>
        </authorList>
    </citation>
    <scope>NUCLEOTIDE SEQUENCE</scope>
    <source>
        <strain evidence="2">G02</strain>
        <tissue evidence="2">Leaf</tissue>
    </source>
</reference>
<dbReference type="SUPFAM" id="SSF56219">
    <property type="entry name" value="DNase I-like"/>
    <property type="match status" value="1"/>
</dbReference>
<dbReference type="InterPro" id="IPR036691">
    <property type="entry name" value="Endo/exonu/phosph_ase_sf"/>
</dbReference>
<name>A0AAW2R1K0_SESRA</name>
<dbReference type="Gene3D" id="3.60.10.10">
    <property type="entry name" value="Endonuclease/exonuclease/phosphatase"/>
    <property type="match status" value="1"/>
</dbReference>
<dbReference type="InterPro" id="IPR052343">
    <property type="entry name" value="Retrotransposon-Effector_Assoc"/>
</dbReference>
<dbReference type="PROSITE" id="PS50878">
    <property type="entry name" value="RT_POL"/>
    <property type="match status" value="1"/>
</dbReference>
<dbReference type="CDD" id="cd01650">
    <property type="entry name" value="RT_nLTR_like"/>
    <property type="match status" value="1"/>
</dbReference>
<dbReference type="SUPFAM" id="SSF56672">
    <property type="entry name" value="DNA/RNA polymerases"/>
    <property type="match status" value="1"/>
</dbReference>
<organism evidence="2">
    <name type="scientific">Sesamum radiatum</name>
    <name type="common">Black benniseed</name>
    <dbReference type="NCBI Taxonomy" id="300843"/>
    <lineage>
        <taxon>Eukaryota</taxon>
        <taxon>Viridiplantae</taxon>
        <taxon>Streptophyta</taxon>
        <taxon>Embryophyta</taxon>
        <taxon>Tracheophyta</taxon>
        <taxon>Spermatophyta</taxon>
        <taxon>Magnoliopsida</taxon>
        <taxon>eudicotyledons</taxon>
        <taxon>Gunneridae</taxon>
        <taxon>Pentapetalae</taxon>
        <taxon>asterids</taxon>
        <taxon>lamiids</taxon>
        <taxon>Lamiales</taxon>
        <taxon>Pedaliaceae</taxon>
        <taxon>Sesamum</taxon>
    </lineage>
</organism>
<comment type="caution">
    <text evidence="2">The sequence shown here is derived from an EMBL/GenBank/DDBJ whole genome shotgun (WGS) entry which is preliminary data.</text>
</comment>
<dbReference type="AlphaFoldDB" id="A0AAW2R1K0"/>
<protein>
    <submittedName>
        <fullName evidence="2">Retrovirus-related Pol polyprotein from type-2 retrotransposable element R2DM</fullName>
    </submittedName>
</protein>
<dbReference type="InterPro" id="IPR000477">
    <property type="entry name" value="RT_dom"/>
</dbReference>
<evidence type="ECO:0000259" key="1">
    <source>
        <dbReference type="PROSITE" id="PS50878"/>
    </source>
</evidence>
<dbReference type="InterPro" id="IPR005135">
    <property type="entry name" value="Endo/exonuclease/phosphatase"/>
</dbReference>
<feature type="domain" description="Reverse transcriptase" evidence="1">
    <location>
        <begin position="251"/>
        <end position="475"/>
    </location>
</feature>
<dbReference type="GO" id="GO:0003824">
    <property type="term" value="F:catalytic activity"/>
    <property type="evidence" value="ECO:0007669"/>
    <property type="project" value="InterPro"/>
</dbReference>
<dbReference type="EMBL" id="JACGWJ010000014">
    <property type="protein sequence ID" value="KAL0373458.1"/>
    <property type="molecule type" value="Genomic_DNA"/>
</dbReference>
<evidence type="ECO:0000313" key="2">
    <source>
        <dbReference type="EMBL" id="KAL0373458.1"/>
    </source>
</evidence>
<dbReference type="PANTHER" id="PTHR46890:SF48">
    <property type="entry name" value="RNA-DIRECTED DNA POLYMERASE"/>
    <property type="match status" value="1"/>
</dbReference>
<reference evidence="2" key="2">
    <citation type="journal article" date="2024" name="Plant">
        <title>Genomic evolution and insights into agronomic trait innovations of Sesamum species.</title>
        <authorList>
            <person name="Miao H."/>
            <person name="Wang L."/>
            <person name="Qu L."/>
            <person name="Liu H."/>
            <person name="Sun Y."/>
            <person name="Le M."/>
            <person name="Wang Q."/>
            <person name="Wei S."/>
            <person name="Zheng Y."/>
            <person name="Lin W."/>
            <person name="Duan Y."/>
            <person name="Cao H."/>
            <person name="Xiong S."/>
            <person name="Wang X."/>
            <person name="Wei L."/>
            <person name="Li C."/>
            <person name="Ma Q."/>
            <person name="Ju M."/>
            <person name="Zhao R."/>
            <person name="Li G."/>
            <person name="Mu C."/>
            <person name="Tian Q."/>
            <person name="Mei H."/>
            <person name="Zhang T."/>
            <person name="Gao T."/>
            <person name="Zhang H."/>
        </authorList>
    </citation>
    <scope>NUCLEOTIDE SEQUENCE</scope>
    <source>
        <strain evidence="2">G02</strain>
    </source>
</reference>
<gene>
    <name evidence="2" type="ORF">Sradi_3261500</name>
</gene>
<dbReference type="InterPro" id="IPR043502">
    <property type="entry name" value="DNA/RNA_pol_sf"/>
</dbReference>
<proteinExistence type="predicted"/>
<sequence>MINLAVWNVRGLNRRDHQVAVSDLISEFQLQFVGLLETRVSIRNIARIQSCLSHYWKWFVDYTGPGNRIWLAWNFDEVDVTVISVLPQIIHCSVLIRHTHISVLVSVVYGANDGGERRQLWESLAHLEESIEDEPWLVMGDFNTVVDLSKFLPTVQRVWGQSVFGTSMYSVTRKLKELKPYFRNQRKQKGDLSLNIRLAKEFLATVTREEVKAAFFDVAEEKAPGPDGYSVAFFKAAWPVVGEEMTHAVLKFFQNGRLLKQVNATLLTLIPKVRAPTTVSDFRPISCCNLLYKAITKILVSRIKDCLDDLISPTQNAFVPGRRIGDNVMLAQELFMGYNQRHLPKRCALKVDLRKAYDTVEWDFLLEVLRLFGFPSRFIGWIEECVTTPSYSVCINGEAHGFFRGARGLRQGDPMSPYLFVLAMELLRGILQQMISADPSFRFHWKYAELGLFQLGFADDLLLFCATDDHSIDLF</sequence>
<dbReference type="PANTHER" id="PTHR46890">
    <property type="entry name" value="NON-LTR RETROLELEMENT REVERSE TRANSCRIPTASE-LIKE PROTEIN-RELATED"/>
    <property type="match status" value="1"/>
</dbReference>
<accession>A0AAW2R1K0</accession>
<dbReference type="Pfam" id="PF03372">
    <property type="entry name" value="Exo_endo_phos"/>
    <property type="match status" value="1"/>
</dbReference>
<dbReference type="Pfam" id="PF00078">
    <property type="entry name" value="RVT_1"/>
    <property type="match status" value="1"/>
</dbReference>